<proteinExistence type="inferred from homology"/>
<evidence type="ECO:0000313" key="11">
    <source>
        <dbReference type="EMBL" id="MFC4653164.1"/>
    </source>
</evidence>
<dbReference type="NCBIfam" id="TIGR01529">
    <property type="entry name" value="argR_whole"/>
    <property type="match status" value="1"/>
</dbReference>
<keyword evidence="3 7" id="KW-0963">Cytoplasm</keyword>
<reference evidence="12" key="1">
    <citation type="journal article" date="2019" name="Int. J. Syst. Evol. Microbiol.">
        <title>The Global Catalogue of Microorganisms (GCM) 10K type strain sequencing project: providing services to taxonomists for standard genome sequencing and annotation.</title>
        <authorList>
            <consortium name="The Broad Institute Genomics Platform"/>
            <consortium name="The Broad Institute Genome Sequencing Center for Infectious Disease"/>
            <person name="Wu L."/>
            <person name="Ma J."/>
        </authorList>
    </citation>
    <scope>NUCLEOTIDE SEQUENCE [LARGE SCALE GENOMIC DNA]</scope>
    <source>
        <strain evidence="12">CCUG 63287</strain>
    </source>
</reference>
<gene>
    <name evidence="7 11" type="primary">argR</name>
    <name evidence="11" type="ORF">ACFO26_09640</name>
</gene>
<keyword evidence="6 7" id="KW-0804">Transcription</keyword>
<keyword evidence="12" id="KW-1185">Reference proteome</keyword>
<dbReference type="InterPro" id="IPR036388">
    <property type="entry name" value="WH-like_DNA-bd_sf"/>
</dbReference>
<dbReference type="RefSeq" id="WP_213536337.1">
    <property type="nucleotide sequence ID" value="NZ_BOVQ01000006.1"/>
</dbReference>
<dbReference type="Gene3D" id="1.10.10.10">
    <property type="entry name" value="Winged helix-like DNA-binding domain superfamily/Winged helix DNA-binding domain"/>
    <property type="match status" value="1"/>
</dbReference>
<comment type="function">
    <text evidence="7">Regulates arginine biosynthesis genes.</text>
</comment>
<dbReference type="PANTHER" id="PTHR34471:SF1">
    <property type="entry name" value="ARGININE REPRESSOR"/>
    <property type="match status" value="1"/>
</dbReference>
<organism evidence="11 12">
    <name type="scientific">Lactococcus nasutitermitis</name>
    <dbReference type="NCBI Taxonomy" id="1652957"/>
    <lineage>
        <taxon>Bacteria</taxon>
        <taxon>Bacillati</taxon>
        <taxon>Bacillota</taxon>
        <taxon>Bacilli</taxon>
        <taxon>Lactobacillales</taxon>
        <taxon>Streptococcaceae</taxon>
        <taxon>Lactococcus</taxon>
    </lineage>
</organism>
<accession>A0ABV9JIJ5</accession>
<evidence type="ECO:0000259" key="9">
    <source>
        <dbReference type="Pfam" id="PF01316"/>
    </source>
</evidence>
<name>A0ABV9JIJ5_9LACT</name>
<evidence type="ECO:0000256" key="6">
    <source>
        <dbReference type="ARBA" id="ARBA00023163"/>
    </source>
</evidence>
<protein>
    <recommendedName>
        <fullName evidence="7 8">Arginine repressor</fullName>
    </recommendedName>
</protein>
<evidence type="ECO:0000256" key="5">
    <source>
        <dbReference type="ARBA" id="ARBA00023125"/>
    </source>
</evidence>
<keyword evidence="7" id="KW-0678">Repressor</keyword>
<dbReference type="EMBL" id="JBHSGD010000008">
    <property type="protein sequence ID" value="MFC4653164.1"/>
    <property type="molecule type" value="Genomic_DNA"/>
</dbReference>
<evidence type="ECO:0000256" key="4">
    <source>
        <dbReference type="ARBA" id="ARBA00023015"/>
    </source>
</evidence>
<dbReference type="PANTHER" id="PTHR34471">
    <property type="entry name" value="ARGININE REPRESSOR"/>
    <property type="match status" value="1"/>
</dbReference>
<keyword evidence="7" id="KW-0028">Amino-acid biosynthesis</keyword>
<dbReference type="HAMAP" id="MF_00173">
    <property type="entry name" value="Arg_repressor"/>
    <property type="match status" value="1"/>
</dbReference>
<evidence type="ECO:0000256" key="7">
    <source>
        <dbReference type="HAMAP-Rule" id="MF_00173"/>
    </source>
</evidence>
<keyword evidence="5 7" id="KW-0238">DNA-binding</keyword>
<evidence type="ECO:0000256" key="3">
    <source>
        <dbReference type="ARBA" id="ARBA00022490"/>
    </source>
</evidence>
<dbReference type="InterPro" id="IPR036390">
    <property type="entry name" value="WH_DNA-bd_sf"/>
</dbReference>
<feature type="domain" description="Arginine repressor C-terminal" evidence="10">
    <location>
        <begin position="80"/>
        <end position="145"/>
    </location>
</feature>
<dbReference type="InterPro" id="IPR020899">
    <property type="entry name" value="Arg_repress_C"/>
</dbReference>
<dbReference type="Pfam" id="PF02863">
    <property type="entry name" value="Arg_repressor_C"/>
    <property type="match status" value="1"/>
</dbReference>
<evidence type="ECO:0000313" key="12">
    <source>
        <dbReference type="Proteomes" id="UP001595987"/>
    </source>
</evidence>
<sequence length="148" mass="16462">MKRDERLALIKKIVEKHEIATQEDLQAMLEEQGIVITQATLSRDIRELNIIKKRENGRSFYSFLPSDVAQTQSNLQAHFARFVIKVAYSSVMVVVHTHLGEADLLANALDDEGREDILGTLAGADTLLITCASELAAENLTTEIQNVL</sequence>
<comment type="pathway">
    <text evidence="7">Amino-acid biosynthesis; L-arginine biosynthesis [regulation].</text>
</comment>
<evidence type="ECO:0000256" key="8">
    <source>
        <dbReference type="NCBIfam" id="TIGR01529"/>
    </source>
</evidence>
<comment type="subcellular location">
    <subcellularLocation>
        <location evidence="1 7">Cytoplasm</location>
    </subcellularLocation>
</comment>
<comment type="similarity">
    <text evidence="2 7">Belongs to the ArgR family.</text>
</comment>
<comment type="caution">
    <text evidence="11">The sequence shown here is derived from an EMBL/GenBank/DDBJ whole genome shotgun (WGS) entry which is preliminary data.</text>
</comment>
<evidence type="ECO:0000256" key="1">
    <source>
        <dbReference type="ARBA" id="ARBA00004496"/>
    </source>
</evidence>
<dbReference type="InterPro" id="IPR001669">
    <property type="entry name" value="Arg_repress"/>
</dbReference>
<dbReference type="InterPro" id="IPR020900">
    <property type="entry name" value="Arg_repress_DNA-bd"/>
</dbReference>
<keyword evidence="4 7" id="KW-0805">Transcription regulation</keyword>
<dbReference type="Pfam" id="PF01316">
    <property type="entry name" value="Arg_repressor"/>
    <property type="match status" value="1"/>
</dbReference>
<dbReference type="SUPFAM" id="SSF55252">
    <property type="entry name" value="C-terminal domain of arginine repressor"/>
    <property type="match status" value="1"/>
</dbReference>
<dbReference type="SUPFAM" id="SSF46785">
    <property type="entry name" value="Winged helix' DNA-binding domain"/>
    <property type="match status" value="1"/>
</dbReference>
<feature type="domain" description="Arginine repressor DNA-binding" evidence="9">
    <location>
        <begin position="1"/>
        <end position="64"/>
    </location>
</feature>
<evidence type="ECO:0000259" key="10">
    <source>
        <dbReference type="Pfam" id="PF02863"/>
    </source>
</evidence>
<keyword evidence="7" id="KW-0055">Arginine biosynthesis</keyword>
<dbReference type="Proteomes" id="UP001595987">
    <property type="component" value="Unassembled WGS sequence"/>
</dbReference>
<evidence type="ECO:0000256" key="2">
    <source>
        <dbReference type="ARBA" id="ARBA00008316"/>
    </source>
</evidence>
<dbReference type="Gene3D" id="3.30.1360.40">
    <property type="match status" value="1"/>
</dbReference>
<dbReference type="PRINTS" id="PR01467">
    <property type="entry name" value="ARGREPRESSOR"/>
</dbReference>
<dbReference type="InterPro" id="IPR036251">
    <property type="entry name" value="Arg_repress_C_sf"/>
</dbReference>